<dbReference type="PANTHER" id="PTHR46509:SF1">
    <property type="entry name" value="PHOSPHOADENOSINE PHOSPHOSULFATE REDUCTASE"/>
    <property type="match status" value="1"/>
</dbReference>
<dbReference type="InterPro" id="IPR002500">
    <property type="entry name" value="PAPS_reduct_dom"/>
</dbReference>
<organism evidence="5 6">
    <name type="scientific">Pseudoalteromonas piscicida</name>
    <dbReference type="NCBI Taxonomy" id="43662"/>
    <lineage>
        <taxon>Bacteria</taxon>
        <taxon>Pseudomonadati</taxon>
        <taxon>Pseudomonadota</taxon>
        <taxon>Gammaproteobacteria</taxon>
        <taxon>Alteromonadales</taxon>
        <taxon>Pseudoalteromonadaceae</taxon>
        <taxon>Pseudoalteromonas</taxon>
    </lineage>
</organism>
<dbReference type="Proteomes" id="UP000016521">
    <property type="component" value="Chromosome I"/>
</dbReference>
<reference evidence="5 6" key="1">
    <citation type="submission" date="2015-06" db="EMBL/GenBank/DDBJ databases">
        <authorList>
            <person name="Xie B.-B."/>
            <person name="Rong J.-C."/>
            <person name="Qin Q.-L."/>
            <person name="Zhang Y.-Z."/>
        </authorList>
    </citation>
    <scope>NUCLEOTIDE SEQUENCE [LARGE SCALE GENOMIC DNA]</scope>
    <source>
        <strain evidence="5 6">JCM 20779</strain>
    </source>
</reference>
<comment type="function">
    <text evidence="3">Catalyzes the formation of sulfite from phosphoadenosine 5'-phosphosulfate (PAPS) using thioredoxin as an electron donor.</text>
</comment>
<dbReference type="Gene3D" id="3.40.50.620">
    <property type="entry name" value="HUPs"/>
    <property type="match status" value="1"/>
</dbReference>
<feature type="active site" description="Nucleophile; cysteine thiosulfonate intermediate" evidence="3">
    <location>
        <position position="241"/>
    </location>
</feature>
<comment type="pathway">
    <text evidence="3">Sulfur metabolism; hydrogen sulfide biosynthesis; sulfite from sulfate: step 3/3.</text>
</comment>
<dbReference type="PIRSF" id="PIRSF000857">
    <property type="entry name" value="PAPS_reductase"/>
    <property type="match status" value="1"/>
</dbReference>
<dbReference type="NCBIfam" id="TIGR00434">
    <property type="entry name" value="cysH"/>
    <property type="match status" value="1"/>
</dbReference>
<evidence type="ECO:0000313" key="5">
    <source>
        <dbReference type="EMBL" id="ATD08692.1"/>
    </source>
</evidence>
<evidence type="ECO:0000256" key="2">
    <source>
        <dbReference type="ARBA" id="ARBA00023002"/>
    </source>
</evidence>
<dbReference type="NCBIfam" id="TIGR02057">
    <property type="entry name" value="PAPS_reductase"/>
    <property type="match status" value="1"/>
</dbReference>
<evidence type="ECO:0000256" key="1">
    <source>
        <dbReference type="ARBA" id="ARBA00009732"/>
    </source>
</evidence>
<comment type="similarity">
    <text evidence="1 3">Belongs to the PAPS reductase family. CysH subfamily.</text>
</comment>
<proteinExistence type="inferred from homology"/>
<keyword evidence="6" id="KW-1185">Reference proteome</keyword>
<evidence type="ECO:0000259" key="4">
    <source>
        <dbReference type="Pfam" id="PF01507"/>
    </source>
</evidence>
<comment type="subcellular location">
    <subcellularLocation>
        <location evidence="3">Cytoplasm</location>
    </subcellularLocation>
</comment>
<keyword evidence="3" id="KW-0963">Cytoplasm</keyword>
<name>A0ABM6NII1_PSEO7</name>
<feature type="domain" description="Phosphoadenosine phosphosulphate reductase" evidence="4">
    <location>
        <begin position="50"/>
        <end position="221"/>
    </location>
</feature>
<dbReference type="PANTHER" id="PTHR46509">
    <property type="entry name" value="PHOSPHOADENOSINE PHOSPHOSULFATE REDUCTASE"/>
    <property type="match status" value="1"/>
</dbReference>
<gene>
    <name evidence="3 5" type="primary">cysH</name>
    <name evidence="5" type="ORF">PPIS_a4004</name>
</gene>
<dbReference type="InterPro" id="IPR011800">
    <property type="entry name" value="PAPS_reductase_CysH"/>
</dbReference>
<comment type="caution">
    <text evidence="3">Lacks conserved residue(s) required for the propagation of feature annotation.</text>
</comment>
<dbReference type="HAMAP" id="MF_00063">
    <property type="entry name" value="CysH"/>
    <property type="match status" value="1"/>
</dbReference>
<protein>
    <recommendedName>
        <fullName evidence="3">Phosphoadenosine 5'-phosphosulfate reductase</fullName>
        <shortName evidence="3">PAPS reductase</shortName>
        <ecNumber evidence="3">1.8.4.8</ecNumber>
    </recommendedName>
    <alternativeName>
        <fullName evidence="3">3'-phosphoadenylylsulfate reductase</fullName>
    </alternativeName>
    <alternativeName>
        <fullName evidence="3">PAPS reductase, thioredoxin dependent</fullName>
    </alternativeName>
    <alternativeName>
        <fullName evidence="3">PAPS sulfotransferase</fullName>
    </alternativeName>
    <alternativeName>
        <fullName evidence="3">PAdoPS reductase</fullName>
    </alternativeName>
</protein>
<dbReference type="InterPro" id="IPR014729">
    <property type="entry name" value="Rossmann-like_a/b/a_fold"/>
</dbReference>
<dbReference type="SUPFAM" id="SSF52402">
    <property type="entry name" value="Adenine nucleotide alpha hydrolases-like"/>
    <property type="match status" value="1"/>
</dbReference>
<accession>A0ABM6NII1</accession>
<keyword evidence="2 3" id="KW-0560">Oxidoreductase</keyword>
<dbReference type="NCBIfam" id="NF002537">
    <property type="entry name" value="PRK02090.1"/>
    <property type="match status" value="1"/>
</dbReference>
<comment type="catalytic activity">
    <reaction evidence="3">
        <text>[thioredoxin]-disulfide + sulfite + adenosine 3',5'-bisphosphate + 2 H(+) = [thioredoxin]-dithiol + 3'-phosphoadenylyl sulfate</text>
        <dbReference type="Rhea" id="RHEA:11724"/>
        <dbReference type="Rhea" id="RHEA-COMP:10698"/>
        <dbReference type="Rhea" id="RHEA-COMP:10700"/>
        <dbReference type="ChEBI" id="CHEBI:15378"/>
        <dbReference type="ChEBI" id="CHEBI:17359"/>
        <dbReference type="ChEBI" id="CHEBI:29950"/>
        <dbReference type="ChEBI" id="CHEBI:50058"/>
        <dbReference type="ChEBI" id="CHEBI:58339"/>
        <dbReference type="ChEBI" id="CHEBI:58343"/>
        <dbReference type="EC" id="1.8.4.8"/>
    </reaction>
</comment>
<dbReference type="InterPro" id="IPR004511">
    <property type="entry name" value="PAPS/APS_Rdtase"/>
</dbReference>
<sequence>MDEKMSDFKQILTLDSTTQQMLLADANVLLSDKTAEQRVAWALENLPDTHFLSSSFGIQAAVMLHLLTQQQPDIPVVLTDTGYLFPETYQFIESLSERLALNLKIYRAKQSPAWQEAVYGKLWEQGEEGIKKYNTLNKVEPMTQALRELSAGTWFSGLRRQQSSTRADKPIVELSRGTVKFYPIIDWHNRDVYQYLTKFDLPYHPLWEQGYVSMGDVHTTRKLEPGMTEEETRFFGLNRECGLHIDGDGI</sequence>
<evidence type="ECO:0000313" key="6">
    <source>
        <dbReference type="Proteomes" id="UP000016521"/>
    </source>
</evidence>
<dbReference type="EMBL" id="CP011924">
    <property type="protein sequence ID" value="ATD08692.1"/>
    <property type="molecule type" value="Genomic_DNA"/>
</dbReference>
<dbReference type="EC" id="1.8.4.8" evidence="3"/>
<dbReference type="Pfam" id="PF01507">
    <property type="entry name" value="PAPS_reduct"/>
    <property type="match status" value="1"/>
</dbReference>
<dbReference type="CDD" id="cd23945">
    <property type="entry name" value="PAPS_reductase"/>
    <property type="match status" value="1"/>
</dbReference>
<evidence type="ECO:0000256" key="3">
    <source>
        <dbReference type="HAMAP-Rule" id="MF_00063"/>
    </source>
</evidence>